<evidence type="ECO:0000256" key="9">
    <source>
        <dbReference type="ARBA" id="ARBA00022917"/>
    </source>
</evidence>
<keyword evidence="9" id="KW-0648">Protein biosynthesis</keyword>
<evidence type="ECO:0000256" key="5">
    <source>
        <dbReference type="ARBA" id="ARBA00022490"/>
    </source>
</evidence>
<protein>
    <recommendedName>
        <fullName evidence="11 14">Serine--tRNA ligase</fullName>
        <ecNumber evidence="4 14">6.1.1.11</ecNumber>
    </recommendedName>
</protein>
<dbReference type="PIRSF" id="PIRSF001529">
    <property type="entry name" value="Ser-tRNA-synth_IIa"/>
    <property type="match status" value="1"/>
</dbReference>
<reference evidence="19 20" key="1">
    <citation type="journal article" date="2015" name="Nature">
        <title>rRNA introns, odd ribosomes, and small enigmatic genomes across a large radiation of phyla.</title>
        <authorList>
            <person name="Brown C.T."/>
            <person name="Hug L.A."/>
            <person name="Thomas B.C."/>
            <person name="Sharon I."/>
            <person name="Castelle C.J."/>
            <person name="Singh A."/>
            <person name="Wilkins M.J."/>
            <person name="Williams K.H."/>
            <person name="Banfield J.F."/>
        </authorList>
    </citation>
    <scope>NUCLEOTIDE SEQUENCE [LARGE SCALE GENOMIC DNA]</scope>
</reference>
<evidence type="ECO:0000256" key="10">
    <source>
        <dbReference type="ARBA" id="ARBA00023146"/>
    </source>
</evidence>
<dbReference type="GO" id="GO:0004828">
    <property type="term" value="F:serine-tRNA ligase activity"/>
    <property type="evidence" value="ECO:0007669"/>
    <property type="project" value="UniProtKB-UniRule"/>
</dbReference>
<dbReference type="NCBIfam" id="TIGR00414">
    <property type="entry name" value="serS"/>
    <property type="match status" value="1"/>
</dbReference>
<evidence type="ECO:0000256" key="11">
    <source>
        <dbReference type="ARBA" id="ARBA00039158"/>
    </source>
</evidence>
<evidence type="ECO:0000256" key="14">
    <source>
        <dbReference type="NCBIfam" id="TIGR00414"/>
    </source>
</evidence>
<dbReference type="InterPro" id="IPR015866">
    <property type="entry name" value="Ser-tRNA-synth_1_N"/>
</dbReference>
<evidence type="ECO:0000256" key="12">
    <source>
        <dbReference type="ARBA" id="ARBA00047929"/>
    </source>
</evidence>
<keyword evidence="10" id="KW-0030">Aminoacyl-tRNA synthetase</keyword>
<dbReference type="Gene3D" id="3.30.930.10">
    <property type="entry name" value="Bira Bifunctional Protein, Domain 2"/>
    <property type="match status" value="1"/>
</dbReference>
<feature type="site" description="Important for serine binding" evidence="15">
    <location>
        <position position="381"/>
    </location>
</feature>
<dbReference type="InterPro" id="IPR002314">
    <property type="entry name" value="aa-tRNA-synt_IIb"/>
</dbReference>
<dbReference type="Gene3D" id="1.10.287.40">
    <property type="entry name" value="Serine-tRNA synthetase, tRNA binding domain"/>
    <property type="match status" value="1"/>
</dbReference>
<dbReference type="GO" id="GO:0005737">
    <property type="term" value="C:cytoplasm"/>
    <property type="evidence" value="ECO:0007669"/>
    <property type="project" value="UniProtKB-SubCell"/>
</dbReference>
<evidence type="ECO:0000256" key="16">
    <source>
        <dbReference type="PIRSR" id="PIRSR001529-2"/>
    </source>
</evidence>
<evidence type="ECO:0000256" key="8">
    <source>
        <dbReference type="ARBA" id="ARBA00022840"/>
    </source>
</evidence>
<dbReference type="Pfam" id="PF02403">
    <property type="entry name" value="Seryl_tRNA_N"/>
    <property type="match status" value="1"/>
</dbReference>
<dbReference type="InterPro" id="IPR002317">
    <property type="entry name" value="Ser-tRNA-ligase_type_1"/>
</dbReference>
<feature type="binding site" evidence="15">
    <location>
        <position position="259"/>
    </location>
    <ligand>
        <name>L-serine</name>
        <dbReference type="ChEBI" id="CHEBI:33384"/>
    </ligand>
</feature>
<evidence type="ECO:0000259" key="18">
    <source>
        <dbReference type="PROSITE" id="PS50862"/>
    </source>
</evidence>
<dbReference type="PANTHER" id="PTHR43697">
    <property type="entry name" value="SERYL-TRNA SYNTHETASE"/>
    <property type="match status" value="1"/>
</dbReference>
<proteinExistence type="inferred from homology"/>
<comment type="subcellular location">
    <subcellularLocation>
        <location evidence="1">Cytoplasm</location>
    </subcellularLocation>
</comment>
<keyword evidence="5" id="KW-0963">Cytoplasm</keyword>
<evidence type="ECO:0000256" key="1">
    <source>
        <dbReference type="ARBA" id="ARBA00004496"/>
    </source>
</evidence>
<comment type="similarity">
    <text evidence="3">Belongs to the class-II aminoacyl-tRNA synthetase family. Type-1 seryl-tRNA synthetase subfamily.</text>
</comment>
<evidence type="ECO:0000256" key="17">
    <source>
        <dbReference type="SAM" id="Coils"/>
    </source>
</evidence>
<dbReference type="GO" id="GO:0005524">
    <property type="term" value="F:ATP binding"/>
    <property type="evidence" value="ECO:0007669"/>
    <property type="project" value="UniProtKB-KW"/>
</dbReference>
<evidence type="ECO:0000256" key="3">
    <source>
        <dbReference type="ARBA" id="ARBA00010728"/>
    </source>
</evidence>
<dbReference type="GO" id="GO:0006434">
    <property type="term" value="P:seryl-tRNA aminoacylation"/>
    <property type="evidence" value="ECO:0007669"/>
    <property type="project" value="UniProtKB-UniRule"/>
</dbReference>
<feature type="binding site" evidence="16">
    <location>
        <begin position="275"/>
        <end position="278"/>
    </location>
    <ligand>
        <name>ATP</name>
        <dbReference type="ChEBI" id="CHEBI:30616"/>
    </ligand>
</feature>
<dbReference type="Proteomes" id="UP000034493">
    <property type="component" value="Unassembled WGS sequence"/>
</dbReference>
<evidence type="ECO:0000256" key="15">
    <source>
        <dbReference type="PIRSR" id="PIRSR001529-1"/>
    </source>
</evidence>
<evidence type="ECO:0000256" key="4">
    <source>
        <dbReference type="ARBA" id="ARBA00012840"/>
    </source>
</evidence>
<dbReference type="SUPFAM" id="SSF55681">
    <property type="entry name" value="Class II aaRS and biotin synthetases"/>
    <property type="match status" value="1"/>
</dbReference>
<comment type="catalytic activity">
    <reaction evidence="12">
        <text>tRNA(Sec) + L-serine + ATP = L-seryl-tRNA(Sec) + AMP + diphosphate + H(+)</text>
        <dbReference type="Rhea" id="RHEA:42580"/>
        <dbReference type="Rhea" id="RHEA-COMP:9742"/>
        <dbReference type="Rhea" id="RHEA-COMP:10128"/>
        <dbReference type="ChEBI" id="CHEBI:15378"/>
        <dbReference type="ChEBI" id="CHEBI:30616"/>
        <dbReference type="ChEBI" id="CHEBI:33019"/>
        <dbReference type="ChEBI" id="CHEBI:33384"/>
        <dbReference type="ChEBI" id="CHEBI:78442"/>
        <dbReference type="ChEBI" id="CHEBI:78533"/>
        <dbReference type="ChEBI" id="CHEBI:456215"/>
        <dbReference type="EC" id="6.1.1.11"/>
    </reaction>
</comment>
<comment type="catalytic activity">
    <reaction evidence="13">
        <text>tRNA(Ser) + L-serine + ATP = L-seryl-tRNA(Ser) + AMP + diphosphate + H(+)</text>
        <dbReference type="Rhea" id="RHEA:12292"/>
        <dbReference type="Rhea" id="RHEA-COMP:9669"/>
        <dbReference type="Rhea" id="RHEA-COMP:9703"/>
        <dbReference type="ChEBI" id="CHEBI:15378"/>
        <dbReference type="ChEBI" id="CHEBI:30616"/>
        <dbReference type="ChEBI" id="CHEBI:33019"/>
        <dbReference type="ChEBI" id="CHEBI:33384"/>
        <dbReference type="ChEBI" id="CHEBI:78442"/>
        <dbReference type="ChEBI" id="CHEBI:78533"/>
        <dbReference type="ChEBI" id="CHEBI:456215"/>
        <dbReference type="EC" id="6.1.1.11"/>
    </reaction>
</comment>
<dbReference type="InterPro" id="IPR006195">
    <property type="entry name" value="aa-tRNA-synth_II"/>
</dbReference>
<feature type="binding site" evidence="16">
    <location>
        <begin position="259"/>
        <end position="261"/>
    </location>
    <ligand>
        <name>ATP</name>
        <dbReference type="ChEBI" id="CHEBI:30616"/>
    </ligand>
</feature>
<keyword evidence="6 19" id="KW-0436">Ligase</keyword>
<comment type="pathway">
    <text evidence="2">Aminoacyl-tRNA biosynthesis; selenocysteinyl-tRNA(Sec) biosynthesis; L-seryl-tRNA(Sec) from L-serine and tRNA(Sec): step 1/1.</text>
</comment>
<organism evidence="19 20">
    <name type="scientific">Candidatus Curtissbacteria bacterium GW2011_GWA2_41_24</name>
    <dbReference type="NCBI Taxonomy" id="1618411"/>
    <lineage>
        <taxon>Bacteria</taxon>
        <taxon>Candidatus Curtissiibacteriota</taxon>
    </lineage>
</organism>
<evidence type="ECO:0000256" key="6">
    <source>
        <dbReference type="ARBA" id="ARBA00022598"/>
    </source>
</evidence>
<keyword evidence="7" id="KW-0547">Nucleotide-binding</keyword>
<feature type="binding site" evidence="15">
    <location>
        <position position="282"/>
    </location>
    <ligand>
        <name>L-serine</name>
        <dbReference type="ChEBI" id="CHEBI:33384"/>
    </ligand>
</feature>
<dbReference type="PRINTS" id="PR00981">
    <property type="entry name" value="TRNASYNTHSER"/>
</dbReference>
<evidence type="ECO:0000313" key="20">
    <source>
        <dbReference type="Proteomes" id="UP000034493"/>
    </source>
</evidence>
<evidence type="ECO:0000256" key="7">
    <source>
        <dbReference type="ARBA" id="ARBA00022741"/>
    </source>
</evidence>
<accession>A0A0G0VUZ8</accession>
<evidence type="ECO:0000256" key="13">
    <source>
        <dbReference type="ARBA" id="ARBA00048823"/>
    </source>
</evidence>
<dbReference type="InterPro" id="IPR042103">
    <property type="entry name" value="SerRS_1_N_sf"/>
</dbReference>
<comment type="caution">
    <text evidence="19">The sequence shown here is derived from an EMBL/GenBank/DDBJ whole genome shotgun (WGS) entry which is preliminary data.</text>
</comment>
<dbReference type="AlphaFoldDB" id="A0A0G0VUZ8"/>
<gene>
    <name evidence="19" type="ORF">UU56_C0004G0056</name>
</gene>
<name>A0A0G0VUZ8_9BACT</name>
<keyword evidence="17" id="KW-0175">Coiled coil</keyword>
<dbReference type="EC" id="6.1.1.11" evidence="4 14"/>
<dbReference type="PROSITE" id="PS50862">
    <property type="entry name" value="AA_TRNA_LIGASE_II"/>
    <property type="match status" value="1"/>
</dbReference>
<dbReference type="PATRIC" id="fig|1618411.3.peg.355"/>
<dbReference type="InterPro" id="IPR045864">
    <property type="entry name" value="aa-tRNA-synth_II/BPL/LPL"/>
</dbReference>
<dbReference type="EMBL" id="LCBC01000004">
    <property type="protein sequence ID" value="KKS04655.1"/>
    <property type="molecule type" value="Genomic_DNA"/>
</dbReference>
<evidence type="ECO:0000313" key="19">
    <source>
        <dbReference type="EMBL" id="KKS04655.1"/>
    </source>
</evidence>
<evidence type="ECO:0000256" key="2">
    <source>
        <dbReference type="ARBA" id="ARBA00005045"/>
    </source>
</evidence>
<feature type="coiled-coil region" evidence="17">
    <location>
        <begin position="30"/>
        <end position="90"/>
    </location>
</feature>
<keyword evidence="8 16" id="KW-0067">ATP-binding</keyword>
<feature type="domain" description="Aminoacyl-transfer RNA synthetases class-II family profile" evidence="18">
    <location>
        <begin position="181"/>
        <end position="405"/>
    </location>
</feature>
<dbReference type="SUPFAM" id="SSF46589">
    <property type="entry name" value="tRNA-binding arm"/>
    <property type="match status" value="1"/>
</dbReference>
<dbReference type="Pfam" id="PF00587">
    <property type="entry name" value="tRNA-synt_2b"/>
    <property type="match status" value="1"/>
</dbReference>
<dbReference type="PANTHER" id="PTHR43697:SF1">
    <property type="entry name" value="SERINE--TRNA LIGASE"/>
    <property type="match status" value="1"/>
</dbReference>
<sequence length="423" mass="48990">MLDIKFIRQNPKLVSEKSKQKGYSVDIDKLLKVDQQRRELIEEVDHLRSERKKAAEARDEKRGQQLKKELKEKENKLEKLTEEFYFLIREIPNLPTDDVPVGKDETGNKPIRKWKIPKKFDFKVKDYQELGESLDIVDTKTASEVSGSRFGYIKGSLVIVQFALIQYALELLTNKSQLAKISEYNPKPFVPVIPPVMIKPTVFDQMARLEPKEERYYLDKDNLYLIGSAEHTLGPMHMNQTLNEKDLPIRYVGYSTSFRREAGSYGKDTRGIFRVHQFDKLEIESFTIPEDSKKEQDFIVEVQEYLMQALEIPYQVVMICTGDMGVPDARQIDIEAWFPAQNKYRETHTADLMTDYQSRRLNTKVKRKDGGTEFVHMNDATVFAGRTLLAIMENYQQKDGSILVPKALQKYTGFPKIPSAKIG</sequence>
<dbReference type="InterPro" id="IPR010978">
    <property type="entry name" value="tRNA-bd_arm"/>
</dbReference>